<name>A0A8C2ZG70_CYCLU</name>
<reference evidence="1" key="1">
    <citation type="submission" date="2025-08" db="UniProtKB">
        <authorList>
            <consortium name="Ensembl"/>
        </authorList>
    </citation>
    <scope>IDENTIFICATION</scope>
</reference>
<evidence type="ECO:0000313" key="2">
    <source>
        <dbReference type="Proteomes" id="UP000694565"/>
    </source>
</evidence>
<protein>
    <submittedName>
        <fullName evidence="1">Uncharacterized protein</fullName>
    </submittedName>
</protein>
<dbReference type="AlphaFoldDB" id="A0A8C2ZG70"/>
<dbReference type="Ensembl" id="ENSCLMT00005028087.1">
    <property type="protein sequence ID" value="ENSCLMP00005026917.1"/>
    <property type="gene ID" value="ENSCLMG00005013118.1"/>
</dbReference>
<keyword evidence="2" id="KW-1185">Reference proteome</keyword>
<proteinExistence type="predicted"/>
<reference evidence="1" key="2">
    <citation type="submission" date="2025-09" db="UniProtKB">
        <authorList>
            <consortium name="Ensembl"/>
        </authorList>
    </citation>
    <scope>IDENTIFICATION</scope>
</reference>
<evidence type="ECO:0000313" key="1">
    <source>
        <dbReference type="Ensembl" id="ENSCLMP00005026917.1"/>
    </source>
</evidence>
<dbReference type="Proteomes" id="UP000694565">
    <property type="component" value="Unplaced"/>
</dbReference>
<dbReference type="GeneTree" id="ENSGT00940000174275"/>
<accession>A0A8C2ZG70</accession>
<organism evidence="1 2">
    <name type="scientific">Cyclopterus lumpus</name>
    <name type="common">Lumpsucker</name>
    <dbReference type="NCBI Taxonomy" id="8103"/>
    <lineage>
        <taxon>Eukaryota</taxon>
        <taxon>Metazoa</taxon>
        <taxon>Chordata</taxon>
        <taxon>Craniata</taxon>
        <taxon>Vertebrata</taxon>
        <taxon>Euteleostomi</taxon>
        <taxon>Actinopterygii</taxon>
        <taxon>Neopterygii</taxon>
        <taxon>Teleostei</taxon>
        <taxon>Neoteleostei</taxon>
        <taxon>Acanthomorphata</taxon>
        <taxon>Eupercaria</taxon>
        <taxon>Perciformes</taxon>
        <taxon>Cottioidei</taxon>
        <taxon>Cottales</taxon>
        <taxon>Cyclopteridae</taxon>
        <taxon>Cyclopterus</taxon>
    </lineage>
</organism>
<sequence>PLSQLVIFTPGYIEANHTSPDGPEGENIEISLSSTALTHGCRATVRIHALVNHLVSSPGFVEMTNEWACLGYGLAACRA</sequence>